<accession>A0ABV5F8W6</accession>
<gene>
    <name evidence="1" type="ORF">ACFFU9_03940</name>
</gene>
<name>A0ABV5F8W6_9FLAO</name>
<evidence type="ECO:0000313" key="2">
    <source>
        <dbReference type="Proteomes" id="UP001589585"/>
    </source>
</evidence>
<organism evidence="1 2">
    <name type="scientific">Mariniflexile ostreae</name>
    <dbReference type="NCBI Taxonomy" id="1520892"/>
    <lineage>
        <taxon>Bacteria</taxon>
        <taxon>Pseudomonadati</taxon>
        <taxon>Bacteroidota</taxon>
        <taxon>Flavobacteriia</taxon>
        <taxon>Flavobacteriales</taxon>
        <taxon>Flavobacteriaceae</taxon>
        <taxon>Mariniflexile</taxon>
    </lineage>
</organism>
<keyword evidence="2" id="KW-1185">Reference proteome</keyword>
<protein>
    <submittedName>
        <fullName evidence="1">Uncharacterized protein</fullName>
    </submittedName>
</protein>
<dbReference type="EMBL" id="JBHMFC010000010">
    <property type="protein sequence ID" value="MFB9055885.1"/>
    <property type="molecule type" value="Genomic_DNA"/>
</dbReference>
<sequence>MIYLNFTDLSEETQNRLLEDSKKDVERKFGEDIRKYVKENYTSFETMIEEEALRNLYSYTFVFNI</sequence>
<proteinExistence type="predicted"/>
<dbReference type="RefSeq" id="WP_379860075.1">
    <property type="nucleotide sequence ID" value="NZ_JBHMFC010000010.1"/>
</dbReference>
<evidence type="ECO:0000313" key="1">
    <source>
        <dbReference type="EMBL" id="MFB9055885.1"/>
    </source>
</evidence>
<dbReference type="Proteomes" id="UP001589585">
    <property type="component" value="Unassembled WGS sequence"/>
</dbReference>
<reference evidence="1 2" key="1">
    <citation type="submission" date="2024-09" db="EMBL/GenBank/DDBJ databases">
        <authorList>
            <person name="Sun Q."/>
            <person name="Mori K."/>
        </authorList>
    </citation>
    <scope>NUCLEOTIDE SEQUENCE [LARGE SCALE GENOMIC DNA]</scope>
    <source>
        <strain evidence="1 2">CECT 8622</strain>
    </source>
</reference>
<comment type="caution">
    <text evidence="1">The sequence shown here is derived from an EMBL/GenBank/DDBJ whole genome shotgun (WGS) entry which is preliminary data.</text>
</comment>